<name>A0A8J3M3E0_9MICO</name>
<sequence length="92" mass="9724">MSESEVSIRRAPRIGVFLAFGAMLGAVVTLVLTSLFPPDPAVGFLATFAYFCLYGIPAGIVLGGLVGLVLDALSRRRTRTVTVAHDEITDGE</sequence>
<dbReference type="RefSeq" id="WP_191283782.1">
    <property type="nucleotide sequence ID" value="NZ_BNAI01000005.1"/>
</dbReference>
<keyword evidence="3" id="KW-1185">Reference proteome</keyword>
<dbReference type="EMBL" id="BNAI01000005">
    <property type="protein sequence ID" value="GHF22305.1"/>
    <property type="molecule type" value="Genomic_DNA"/>
</dbReference>
<evidence type="ECO:0008006" key="4">
    <source>
        <dbReference type="Google" id="ProtNLM"/>
    </source>
</evidence>
<keyword evidence="1" id="KW-1133">Transmembrane helix</keyword>
<dbReference type="Proteomes" id="UP000617531">
    <property type="component" value="Unassembled WGS sequence"/>
</dbReference>
<organism evidence="2 3">
    <name type="scientific">Pseudolysinimonas yzui</name>
    <dbReference type="NCBI Taxonomy" id="2708254"/>
    <lineage>
        <taxon>Bacteria</taxon>
        <taxon>Bacillati</taxon>
        <taxon>Actinomycetota</taxon>
        <taxon>Actinomycetes</taxon>
        <taxon>Micrococcales</taxon>
        <taxon>Microbacteriaceae</taxon>
        <taxon>Pseudolysinimonas</taxon>
    </lineage>
</organism>
<feature type="transmembrane region" description="Helical" evidence="1">
    <location>
        <begin position="48"/>
        <end position="70"/>
    </location>
</feature>
<dbReference type="AlphaFoldDB" id="A0A8J3M3E0"/>
<evidence type="ECO:0000256" key="1">
    <source>
        <dbReference type="SAM" id="Phobius"/>
    </source>
</evidence>
<keyword evidence="1" id="KW-0472">Membrane</keyword>
<reference evidence="2" key="2">
    <citation type="submission" date="2020-09" db="EMBL/GenBank/DDBJ databases">
        <authorList>
            <person name="Sun Q."/>
            <person name="Zhou Y."/>
        </authorList>
    </citation>
    <scope>NUCLEOTIDE SEQUENCE</scope>
    <source>
        <strain evidence="2">CGMCC 1.16548</strain>
    </source>
</reference>
<accession>A0A8J3M3E0</accession>
<comment type="caution">
    <text evidence="2">The sequence shown here is derived from an EMBL/GenBank/DDBJ whole genome shotgun (WGS) entry which is preliminary data.</text>
</comment>
<evidence type="ECO:0000313" key="3">
    <source>
        <dbReference type="Proteomes" id="UP000617531"/>
    </source>
</evidence>
<feature type="transmembrane region" description="Helical" evidence="1">
    <location>
        <begin position="14"/>
        <end position="36"/>
    </location>
</feature>
<gene>
    <name evidence="2" type="ORF">GCM10011600_24320</name>
</gene>
<keyword evidence="1" id="KW-0812">Transmembrane</keyword>
<proteinExistence type="predicted"/>
<protein>
    <recommendedName>
        <fullName evidence="4">Potassium transporter Trk</fullName>
    </recommendedName>
</protein>
<evidence type="ECO:0000313" key="2">
    <source>
        <dbReference type="EMBL" id="GHF22305.1"/>
    </source>
</evidence>
<reference evidence="2" key="1">
    <citation type="journal article" date="2014" name="Int. J. Syst. Evol. Microbiol.">
        <title>Complete genome sequence of Corynebacterium casei LMG S-19264T (=DSM 44701T), isolated from a smear-ripened cheese.</title>
        <authorList>
            <consortium name="US DOE Joint Genome Institute (JGI-PGF)"/>
            <person name="Walter F."/>
            <person name="Albersmeier A."/>
            <person name="Kalinowski J."/>
            <person name="Ruckert C."/>
        </authorList>
    </citation>
    <scope>NUCLEOTIDE SEQUENCE</scope>
    <source>
        <strain evidence="2">CGMCC 1.16548</strain>
    </source>
</reference>